<dbReference type="EMBL" id="KQ459601">
    <property type="protein sequence ID" value="KPI93768.1"/>
    <property type="molecule type" value="Genomic_DNA"/>
</dbReference>
<proteinExistence type="inferred from homology"/>
<dbReference type="Gene3D" id="2.60.40.790">
    <property type="match status" value="1"/>
</dbReference>
<dbReference type="PROSITE" id="PS51203">
    <property type="entry name" value="CS"/>
    <property type="match status" value="1"/>
</dbReference>
<protein>
    <submittedName>
        <fullName evidence="4">Uncharacterized protein CXorf41</fullName>
    </submittedName>
</protein>
<dbReference type="AlphaFoldDB" id="A0A194PL93"/>
<evidence type="ECO:0000313" key="5">
    <source>
        <dbReference type="Proteomes" id="UP000053268"/>
    </source>
</evidence>
<dbReference type="InterPro" id="IPR026697">
    <property type="entry name" value="DNAAF6"/>
</dbReference>
<dbReference type="PANTHER" id="PTHR21083:SF0">
    <property type="entry name" value="DYNEIN AXONEMAL ASSEMBLY FACTOR 6"/>
    <property type="match status" value="1"/>
</dbReference>
<dbReference type="GO" id="GO:0051087">
    <property type="term" value="F:protein-folding chaperone binding"/>
    <property type="evidence" value="ECO:0007669"/>
    <property type="project" value="InterPro"/>
</dbReference>
<dbReference type="PANTHER" id="PTHR21083">
    <property type="entry name" value="TWISTER"/>
    <property type="match status" value="1"/>
</dbReference>
<evidence type="ECO:0000313" key="4">
    <source>
        <dbReference type="EMBL" id="KPI93768.1"/>
    </source>
</evidence>
<dbReference type="SUPFAM" id="SSF49764">
    <property type="entry name" value="HSP20-like chaperones"/>
    <property type="match status" value="1"/>
</dbReference>
<gene>
    <name evidence="4" type="ORF">RR46_12933</name>
</gene>
<evidence type="ECO:0000256" key="2">
    <source>
        <dbReference type="SAM" id="MobiDB-lite"/>
    </source>
</evidence>
<feature type="region of interest" description="Disordered" evidence="2">
    <location>
        <begin position="1"/>
        <end position="53"/>
    </location>
</feature>
<sequence length="186" mass="20787">MEFTHDAMTKLKELLREPEPEVLQGDDLPFSGYEITSNRDKVPCPSTNDTKGPRTIEEYEEQEAAELDSLAGPGGGAGDRKAPEYTMNYQQSVSAEDVFLQMGPKTPSSASCENLIVRIKLPGDKKENVELTVDTKSVTIQSPQYYLKLALPHDIDPDNSKANWDSVKESLVLTLKLDREFDFVNF</sequence>
<dbReference type="GO" id="GO:0005737">
    <property type="term" value="C:cytoplasm"/>
    <property type="evidence" value="ECO:0007669"/>
    <property type="project" value="TreeGrafter"/>
</dbReference>
<evidence type="ECO:0000259" key="3">
    <source>
        <dbReference type="PROSITE" id="PS51203"/>
    </source>
</evidence>
<dbReference type="Proteomes" id="UP000053268">
    <property type="component" value="Unassembled WGS sequence"/>
</dbReference>
<feature type="domain" description="CS" evidence="3">
    <location>
        <begin position="101"/>
        <end position="185"/>
    </location>
</feature>
<evidence type="ECO:0000256" key="1">
    <source>
        <dbReference type="ARBA" id="ARBA00008511"/>
    </source>
</evidence>
<dbReference type="InterPro" id="IPR008978">
    <property type="entry name" value="HSP20-like_chaperone"/>
</dbReference>
<dbReference type="Pfam" id="PF18201">
    <property type="entry name" value="PIH1_CS"/>
    <property type="match status" value="1"/>
</dbReference>
<dbReference type="GO" id="GO:0045505">
    <property type="term" value="F:dynein intermediate chain binding"/>
    <property type="evidence" value="ECO:0007669"/>
    <property type="project" value="TreeGrafter"/>
</dbReference>
<name>A0A194PL93_PAPXU</name>
<keyword evidence="5" id="KW-1185">Reference proteome</keyword>
<dbReference type="CDD" id="cd00298">
    <property type="entry name" value="ACD_sHsps_p23-like"/>
    <property type="match status" value="1"/>
</dbReference>
<organism evidence="4 5">
    <name type="scientific">Papilio xuthus</name>
    <name type="common">Asian swallowtail butterfly</name>
    <dbReference type="NCBI Taxonomy" id="66420"/>
    <lineage>
        <taxon>Eukaryota</taxon>
        <taxon>Metazoa</taxon>
        <taxon>Ecdysozoa</taxon>
        <taxon>Arthropoda</taxon>
        <taxon>Hexapoda</taxon>
        <taxon>Insecta</taxon>
        <taxon>Pterygota</taxon>
        <taxon>Neoptera</taxon>
        <taxon>Endopterygota</taxon>
        <taxon>Lepidoptera</taxon>
        <taxon>Glossata</taxon>
        <taxon>Ditrysia</taxon>
        <taxon>Papilionoidea</taxon>
        <taxon>Papilionidae</taxon>
        <taxon>Papilioninae</taxon>
        <taxon>Papilio</taxon>
    </lineage>
</organism>
<dbReference type="GO" id="GO:0070286">
    <property type="term" value="P:axonemal dynein complex assembly"/>
    <property type="evidence" value="ECO:0007669"/>
    <property type="project" value="InterPro"/>
</dbReference>
<reference evidence="4 5" key="1">
    <citation type="journal article" date="2015" name="Nat. Commun.">
        <title>Outbred genome sequencing and CRISPR/Cas9 gene editing in butterflies.</title>
        <authorList>
            <person name="Li X."/>
            <person name="Fan D."/>
            <person name="Zhang W."/>
            <person name="Liu G."/>
            <person name="Zhang L."/>
            <person name="Zhao L."/>
            <person name="Fang X."/>
            <person name="Chen L."/>
            <person name="Dong Y."/>
            <person name="Chen Y."/>
            <person name="Ding Y."/>
            <person name="Zhao R."/>
            <person name="Feng M."/>
            <person name="Zhu Y."/>
            <person name="Feng Y."/>
            <person name="Jiang X."/>
            <person name="Zhu D."/>
            <person name="Xiang H."/>
            <person name="Feng X."/>
            <person name="Li S."/>
            <person name="Wang J."/>
            <person name="Zhang G."/>
            <person name="Kronforst M.R."/>
            <person name="Wang W."/>
        </authorList>
    </citation>
    <scope>NUCLEOTIDE SEQUENCE [LARGE SCALE GENOMIC DNA]</scope>
    <source>
        <strain evidence="4">Ya'a_city_454_Px</strain>
        <tissue evidence="4">Whole body</tissue>
    </source>
</reference>
<dbReference type="InterPro" id="IPR041442">
    <property type="entry name" value="PIH1D1/2/3_CS-like"/>
</dbReference>
<comment type="similarity">
    <text evidence="1">Belongs to the PIH1 family.</text>
</comment>
<dbReference type="InterPro" id="IPR007052">
    <property type="entry name" value="CS_dom"/>
</dbReference>
<dbReference type="STRING" id="66420.A0A194PL93"/>
<feature type="compositionally biased region" description="Basic and acidic residues" evidence="2">
    <location>
        <begin position="1"/>
        <end position="19"/>
    </location>
</feature>
<accession>A0A194PL93</accession>